<feature type="region of interest" description="Disordered" evidence="2">
    <location>
        <begin position="64"/>
        <end position="92"/>
    </location>
</feature>
<proteinExistence type="inferred from homology"/>
<dbReference type="GO" id="GO:0004413">
    <property type="term" value="F:homoserine kinase activity"/>
    <property type="evidence" value="ECO:0007669"/>
    <property type="project" value="TreeGrafter"/>
</dbReference>
<evidence type="ECO:0000259" key="3">
    <source>
        <dbReference type="Pfam" id="PF01636"/>
    </source>
</evidence>
<accession>A0A939HIZ8</accession>
<organism evidence="4 5">
    <name type="scientific">Acetobacter garciniae</name>
    <dbReference type="NCBI Taxonomy" id="2817435"/>
    <lineage>
        <taxon>Bacteria</taxon>
        <taxon>Pseudomonadati</taxon>
        <taxon>Pseudomonadota</taxon>
        <taxon>Alphaproteobacteria</taxon>
        <taxon>Acetobacterales</taxon>
        <taxon>Acetobacteraceae</taxon>
        <taxon>Acetobacter</taxon>
    </lineage>
</organism>
<sequence length="475" mass="50595">MPAGQTPQFGVHGVQDRRDWPCLTRDEVTRVLARYAPGQAMGSITWHSMRPFSAACMVVPEGPEAAAGQGAGPGSVSGSVSGSLSGGARGGASGQGLVIKRHHASLRNVEVLEAEHAFMRHLAERGIPACLPRSLPDGHTALALGPWTYEVFSKAPGADLYRDVMSWKPYLCPRQARAAGDMLGRLHKAAQDYAAPPRGGNAGAPLVSGMRVIGQADFGAALAQWVGHQPDLLQALNGYDWMADAHAVLAPLHARLRPLLPHVRPAWGHGDWHGSNLLWHAPAGALPDVCSVLDFGMADRSCAAFDLAVAIERAMVDWLALPAPDVVAWEQLEAFMAGYQAVRPLDPVERAQVVAFLPLVHVEFAFSEVSYFRTLVQDEGSAEVAYTDYLLGHARWFAGPDGVQLLERLGTILARPADMAAQAPDHGPDGLPDKPGTVPPQARTADAPLNENHNTPQEKPVEGGSDGVQGTPPCR</sequence>
<protein>
    <submittedName>
        <fullName evidence="4">Phosphotransferase</fullName>
    </submittedName>
</protein>
<evidence type="ECO:0000313" key="5">
    <source>
        <dbReference type="Proteomes" id="UP000664073"/>
    </source>
</evidence>
<keyword evidence="5" id="KW-1185">Reference proteome</keyword>
<dbReference type="SUPFAM" id="SSF56112">
    <property type="entry name" value="Protein kinase-like (PK-like)"/>
    <property type="match status" value="1"/>
</dbReference>
<comment type="similarity">
    <text evidence="1">Belongs to the pseudomonas-type ThrB family.</text>
</comment>
<dbReference type="Gene3D" id="3.90.1200.10">
    <property type="match status" value="1"/>
</dbReference>
<dbReference type="InterPro" id="IPR011009">
    <property type="entry name" value="Kinase-like_dom_sf"/>
</dbReference>
<dbReference type="AlphaFoldDB" id="A0A939HIZ8"/>
<name>A0A939HIZ8_9PROT</name>
<evidence type="ECO:0000256" key="1">
    <source>
        <dbReference type="ARBA" id="ARBA00038240"/>
    </source>
</evidence>
<dbReference type="InterPro" id="IPR050249">
    <property type="entry name" value="Pseudomonas-type_ThrB"/>
</dbReference>
<feature type="domain" description="Aminoglycoside phosphotransferase" evidence="3">
    <location>
        <begin position="95"/>
        <end position="345"/>
    </location>
</feature>
<comment type="caution">
    <text evidence="4">The sequence shown here is derived from an EMBL/GenBank/DDBJ whole genome shotgun (WGS) entry which is preliminary data.</text>
</comment>
<dbReference type="GO" id="GO:0009088">
    <property type="term" value="P:threonine biosynthetic process"/>
    <property type="evidence" value="ECO:0007669"/>
    <property type="project" value="TreeGrafter"/>
</dbReference>
<reference evidence="4" key="1">
    <citation type="submission" date="2021-03" db="EMBL/GenBank/DDBJ databases">
        <title>The complete genome sequence of Acetobacter sp. TBRC 12339.</title>
        <authorList>
            <person name="Charoenyingcharoen P."/>
            <person name="Yukphan P."/>
        </authorList>
    </citation>
    <scope>NUCLEOTIDE SEQUENCE</scope>
    <source>
        <strain evidence="4">TBRC 12339</strain>
    </source>
</reference>
<evidence type="ECO:0000313" key="4">
    <source>
        <dbReference type="EMBL" id="MBO1323610.1"/>
    </source>
</evidence>
<dbReference type="Proteomes" id="UP000664073">
    <property type="component" value="Unassembled WGS sequence"/>
</dbReference>
<dbReference type="RefSeq" id="WP_207844956.1">
    <property type="nucleotide sequence ID" value="NZ_JAFVMH010000001.1"/>
</dbReference>
<evidence type="ECO:0000256" key="2">
    <source>
        <dbReference type="SAM" id="MobiDB-lite"/>
    </source>
</evidence>
<dbReference type="EMBL" id="JAFVMH010000001">
    <property type="protein sequence ID" value="MBO1323610.1"/>
    <property type="molecule type" value="Genomic_DNA"/>
</dbReference>
<dbReference type="PANTHER" id="PTHR21064:SF6">
    <property type="entry name" value="AMINOGLYCOSIDE PHOSPHOTRANSFERASE DOMAIN-CONTAINING PROTEIN"/>
    <property type="match status" value="1"/>
</dbReference>
<gene>
    <name evidence="4" type="ORF">J2D77_00375</name>
</gene>
<dbReference type="InterPro" id="IPR002575">
    <property type="entry name" value="Aminoglycoside_PTrfase"/>
</dbReference>
<feature type="region of interest" description="Disordered" evidence="2">
    <location>
        <begin position="420"/>
        <end position="475"/>
    </location>
</feature>
<dbReference type="Pfam" id="PF01636">
    <property type="entry name" value="APH"/>
    <property type="match status" value="1"/>
</dbReference>
<dbReference type="PANTHER" id="PTHR21064">
    <property type="entry name" value="AMINOGLYCOSIDE PHOSPHOTRANSFERASE DOMAIN-CONTAINING PROTEIN-RELATED"/>
    <property type="match status" value="1"/>
</dbReference>